<evidence type="ECO:0000313" key="11">
    <source>
        <dbReference type="Proteomes" id="UP000193067"/>
    </source>
</evidence>
<keyword evidence="11" id="KW-1185">Reference proteome</keyword>
<dbReference type="OrthoDB" id="412874at2759"/>
<dbReference type="AlphaFoldDB" id="A0A1Y2J2X2"/>
<keyword evidence="6" id="KW-0862">Zinc</keyword>
<keyword evidence="4" id="KW-0479">Metal-binding</keyword>
<dbReference type="InterPro" id="IPR029463">
    <property type="entry name" value="Lys_MEP"/>
</dbReference>
<dbReference type="STRING" id="1353009.A0A1Y2J2X2"/>
<keyword evidence="3 10" id="KW-0645">Protease</keyword>
<keyword evidence="5" id="KW-0378">Hydrolase</keyword>
<dbReference type="PANTHER" id="PTHR37016">
    <property type="match status" value="1"/>
</dbReference>
<evidence type="ECO:0000256" key="5">
    <source>
        <dbReference type="ARBA" id="ARBA00022801"/>
    </source>
</evidence>
<comment type="similarity">
    <text evidence="2">Belongs to the peptidase M35 family.</text>
</comment>
<keyword evidence="7 10" id="KW-0482">Metalloprotease</keyword>
<keyword evidence="8" id="KW-0732">Signal</keyword>
<dbReference type="SUPFAM" id="SSF55486">
    <property type="entry name" value="Metalloproteases ('zincins'), catalytic domain"/>
    <property type="match status" value="1"/>
</dbReference>
<organism evidence="10 11">
    <name type="scientific">Trametes coccinea (strain BRFM310)</name>
    <name type="common">Pycnoporus coccineus</name>
    <dbReference type="NCBI Taxonomy" id="1353009"/>
    <lineage>
        <taxon>Eukaryota</taxon>
        <taxon>Fungi</taxon>
        <taxon>Dikarya</taxon>
        <taxon>Basidiomycota</taxon>
        <taxon>Agaricomycotina</taxon>
        <taxon>Agaricomycetes</taxon>
        <taxon>Polyporales</taxon>
        <taxon>Polyporaceae</taxon>
        <taxon>Trametes</taxon>
    </lineage>
</organism>
<name>A0A1Y2J2X2_TRAC3</name>
<evidence type="ECO:0000256" key="1">
    <source>
        <dbReference type="ARBA" id="ARBA00001947"/>
    </source>
</evidence>
<evidence type="ECO:0000256" key="3">
    <source>
        <dbReference type="ARBA" id="ARBA00022670"/>
    </source>
</evidence>
<feature type="signal peptide" evidence="8">
    <location>
        <begin position="1"/>
        <end position="19"/>
    </location>
</feature>
<accession>A0A1Y2J2X2</accession>
<sequence length="379" mass="41092">MLCSALLLLATASAHCALAAPGLLLQVSGPSAVHNVDNFKIITTVTNIGDESLKLLNDPHSPLSDLPTDLFDIVNVNGTSPDFIGIEALYALTIDDFQVKYVPHLAATMSDPLVFTRLVPGQSVEVEHDLSLAYDFAASGPGSYVVNVKSLNTFYRVFGSGSHVSALLAQSGLPTHAVNVTGSLIPNKRMLRPDTEDCEDWQTRGVHGAIPIAEKYIANALAELSREGSQGDNYKRWFGAPSEHRLSTVISHFEALTGNNFSEFTFICNTPYCARTPGVYAYVYPNDFGKVHVCDQFFRSPVGGTDSRASTIVHESSHFTRNGGTEDHAYGTTLTQDLARNYPQLAVMNADNHEYFSVHAKADGFGEAPVLLAQTYFAK</sequence>
<reference evidence="10 11" key="1">
    <citation type="journal article" date="2015" name="Biotechnol. Biofuels">
        <title>Enhanced degradation of softwood versus hardwood by the white-rot fungus Pycnoporus coccineus.</title>
        <authorList>
            <person name="Couturier M."/>
            <person name="Navarro D."/>
            <person name="Chevret D."/>
            <person name="Henrissat B."/>
            <person name="Piumi F."/>
            <person name="Ruiz-Duenas F.J."/>
            <person name="Martinez A.T."/>
            <person name="Grigoriev I.V."/>
            <person name="Riley R."/>
            <person name="Lipzen A."/>
            <person name="Berrin J.G."/>
            <person name="Master E.R."/>
            <person name="Rosso M.N."/>
        </authorList>
    </citation>
    <scope>NUCLEOTIDE SEQUENCE [LARGE SCALE GENOMIC DNA]</scope>
    <source>
        <strain evidence="10 11">BRFM310</strain>
    </source>
</reference>
<dbReference type="PANTHER" id="PTHR37016:SF3">
    <property type="entry name" value="NEUTRAL PROTEASE 2-RELATED"/>
    <property type="match status" value="1"/>
</dbReference>
<proteinExistence type="inferred from homology"/>
<comment type="cofactor">
    <cofactor evidence="1">
        <name>Zn(2+)</name>
        <dbReference type="ChEBI" id="CHEBI:29105"/>
    </cofactor>
</comment>
<dbReference type="Pfam" id="PF14521">
    <property type="entry name" value="Aspzincin_M35"/>
    <property type="match status" value="1"/>
</dbReference>
<dbReference type="Gene3D" id="2.60.40.2970">
    <property type="match status" value="1"/>
</dbReference>
<evidence type="ECO:0000256" key="7">
    <source>
        <dbReference type="ARBA" id="ARBA00023049"/>
    </source>
</evidence>
<evidence type="ECO:0000259" key="9">
    <source>
        <dbReference type="SMART" id="SM01351"/>
    </source>
</evidence>
<dbReference type="GO" id="GO:0006508">
    <property type="term" value="P:proteolysis"/>
    <property type="evidence" value="ECO:0007669"/>
    <property type="project" value="UniProtKB-KW"/>
</dbReference>
<evidence type="ECO:0000256" key="6">
    <source>
        <dbReference type="ARBA" id="ARBA00022833"/>
    </source>
</evidence>
<feature type="domain" description="Lysine-specific metallo-endopeptidase" evidence="9">
    <location>
        <begin position="222"/>
        <end position="358"/>
    </location>
</feature>
<evidence type="ECO:0000256" key="2">
    <source>
        <dbReference type="ARBA" id="ARBA00010279"/>
    </source>
</evidence>
<evidence type="ECO:0000256" key="4">
    <source>
        <dbReference type="ARBA" id="ARBA00022723"/>
    </source>
</evidence>
<dbReference type="InterPro" id="IPR024079">
    <property type="entry name" value="MetalloPept_cat_dom_sf"/>
</dbReference>
<dbReference type="Gene3D" id="3.40.390.10">
    <property type="entry name" value="Collagenase (Catalytic Domain)"/>
    <property type="match status" value="1"/>
</dbReference>
<dbReference type="EMBL" id="KZ084087">
    <property type="protein sequence ID" value="OSD07760.1"/>
    <property type="molecule type" value="Genomic_DNA"/>
</dbReference>
<dbReference type="SMART" id="SM01351">
    <property type="entry name" value="Aspzincin_M35"/>
    <property type="match status" value="1"/>
</dbReference>
<dbReference type="InterPro" id="IPR050414">
    <property type="entry name" value="Fungal_M35_metalloproteases"/>
</dbReference>
<evidence type="ECO:0000256" key="8">
    <source>
        <dbReference type="SAM" id="SignalP"/>
    </source>
</evidence>
<dbReference type="GO" id="GO:0046872">
    <property type="term" value="F:metal ion binding"/>
    <property type="evidence" value="ECO:0007669"/>
    <property type="project" value="UniProtKB-KW"/>
</dbReference>
<dbReference type="GO" id="GO:0004222">
    <property type="term" value="F:metalloendopeptidase activity"/>
    <property type="evidence" value="ECO:0007669"/>
    <property type="project" value="InterPro"/>
</dbReference>
<dbReference type="Proteomes" id="UP000193067">
    <property type="component" value="Unassembled WGS sequence"/>
</dbReference>
<feature type="chain" id="PRO_5012169338" evidence="8">
    <location>
        <begin position="20"/>
        <end position="379"/>
    </location>
</feature>
<gene>
    <name evidence="10" type="ORF">PYCCODRAFT_1496796</name>
</gene>
<evidence type="ECO:0000313" key="10">
    <source>
        <dbReference type="EMBL" id="OSD07760.1"/>
    </source>
</evidence>
<protein>
    <submittedName>
        <fullName evidence="10">Metalloprotease</fullName>
    </submittedName>
</protein>